<organism evidence="1 2">
    <name type="scientific">Paludibacterium paludis</name>
    <dbReference type="NCBI Taxonomy" id="1225769"/>
    <lineage>
        <taxon>Bacteria</taxon>
        <taxon>Pseudomonadati</taxon>
        <taxon>Pseudomonadota</taxon>
        <taxon>Betaproteobacteria</taxon>
        <taxon>Neisseriales</taxon>
        <taxon>Chromobacteriaceae</taxon>
        <taxon>Paludibacterium</taxon>
    </lineage>
</organism>
<dbReference type="AlphaFoldDB" id="A0A918UBY8"/>
<evidence type="ECO:0008006" key="3">
    <source>
        <dbReference type="Google" id="ProtNLM"/>
    </source>
</evidence>
<protein>
    <recommendedName>
        <fullName evidence="3">J domain-containing protein</fullName>
    </recommendedName>
</protein>
<dbReference type="SUPFAM" id="SSF46565">
    <property type="entry name" value="Chaperone J-domain"/>
    <property type="match status" value="1"/>
</dbReference>
<reference evidence="1" key="2">
    <citation type="submission" date="2020-09" db="EMBL/GenBank/DDBJ databases">
        <authorList>
            <person name="Sun Q."/>
            <person name="Kim S."/>
        </authorList>
    </citation>
    <scope>NUCLEOTIDE SEQUENCE</scope>
    <source>
        <strain evidence="1">KCTC 32182</strain>
    </source>
</reference>
<keyword evidence="2" id="KW-1185">Reference proteome</keyword>
<dbReference type="RefSeq" id="WP_189536945.1">
    <property type="nucleotide sequence ID" value="NZ_BMYX01000034.1"/>
</dbReference>
<accession>A0A918UBY8</accession>
<dbReference type="EMBL" id="BMYX01000034">
    <property type="protein sequence ID" value="GGY29928.1"/>
    <property type="molecule type" value="Genomic_DNA"/>
</dbReference>
<gene>
    <name evidence="1" type="ORF">GCM10011289_36000</name>
</gene>
<reference evidence="1" key="1">
    <citation type="journal article" date="2014" name="Int. J. Syst. Evol. Microbiol.">
        <title>Complete genome sequence of Corynebacterium casei LMG S-19264T (=DSM 44701T), isolated from a smear-ripened cheese.</title>
        <authorList>
            <consortium name="US DOE Joint Genome Institute (JGI-PGF)"/>
            <person name="Walter F."/>
            <person name="Albersmeier A."/>
            <person name="Kalinowski J."/>
            <person name="Ruckert C."/>
        </authorList>
    </citation>
    <scope>NUCLEOTIDE SEQUENCE</scope>
    <source>
        <strain evidence="1">KCTC 32182</strain>
    </source>
</reference>
<name>A0A918UBY8_9NEIS</name>
<dbReference type="Proteomes" id="UP000645257">
    <property type="component" value="Unassembled WGS sequence"/>
</dbReference>
<proteinExistence type="predicted"/>
<sequence length="133" mass="15212">MNAISKVKSVDDLRVLGDLPMLVSALEEDISPLKVDVSNYEELFSVVLKLRRNWVPYIKGPFVSKQQEYIYYLTKLEGKQRNVALGITDKLYEDKSAAKKWYKKIANQVHPDKGGDNAAFVVAKKLYEVMIED</sequence>
<evidence type="ECO:0000313" key="1">
    <source>
        <dbReference type="EMBL" id="GGY29928.1"/>
    </source>
</evidence>
<comment type="caution">
    <text evidence="1">The sequence shown here is derived from an EMBL/GenBank/DDBJ whole genome shotgun (WGS) entry which is preliminary data.</text>
</comment>
<evidence type="ECO:0000313" key="2">
    <source>
        <dbReference type="Proteomes" id="UP000645257"/>
    </source>
</evidence>
<dbReference type="Gene3D" id="1.10.287.110">
    <property type="entry name" value="DnaJ domain"/>
    <property type="match status" value="1"/>
</dbReference>
<dbReference type="InterPro" id="IPR036869">
    <property type="entry name" value="J_dom_sf"/>
</dbReference>